<dbReference type="InterPro" id="IPR002178">
    <property type="entry name" value="PTS_EIIA_type-2_dom"/>
</dbReference>
<dbReference type="Gene3D" id="3.40.930.10">
    <property type="entry name" value="Mannitol-specific EII, Chain A"/>
    <property type="match status" value="1"/>
</dbReference>
<dbReference type="RefSeq" id="WP_003567906.1">
    <property type="nucleotide sequence ID" value="NZ_BAYM01000159.1"/>
</dbReference>
<dbReference type="Pfam" id="PF00359">
    <property type="entry name" value="PTS_EIIA_2"/>
    <property type="match status" value="1"/>
</dbReference>
<dbReference type="PROSITE" id="PS51094">
    <property type="entry name" value="PTS_EIIA_TYPE_2"/>
    <property type="match status" value="1"/>
</dbReference>
<name>A0A0C9PR32_LACPA</name>
<dbReference type="PANTHER" id="PTHR47738:SF3">
    <property type="entry name" value="PHOSPHOTRANSFERASE SYSTEM MANNITOL_FRUCTOSE-SPECIFIC IIA DOMAIN CONTAINING PROTEIN"/>
    <property type="match status" value="1"/>
</dbReference>
<dbReference type="CDD" id="cd00211">
    <property type="entry name" value="PTS_IIA_fru"/>
    <property type="match status" value="1"/>
</dbReference>
<protein>
    <submittedName>
        <fullName evidence="2">Galactitol PTS</fullName>
    </submittedName>
</protein>
<feature type="domain" description="PTS EIIA type-2" evidence="1">
    <location>
        <begin position="5"/>
        <end position="151"/>
    </location>
</feature>
<dbReference type="SUPFAM" id="SSF55804">
    <property type="entry name" value="Phoshotransferase/anion transport protein"/>
    <property type="match status" value="1"/>
</dbReference>
<evidence type="ECO:0000313" key="2">
    <source>
        <dbReference type="EMBL" id="GAN37441.1"/>
    </source>
</evidence>
<reference evidence="3" key="1">
    <citation type="submission" date="2014-05" db="EMBL/GenBank/DDBJ databases">
        <title>Whole genome sequencing of Lactobacillus casei NRIC0644.</title>
        <authorList>
            <person name="Atarashi H."/>
            <person name="Yoshida Y."/>
            <person name="Fujimura S."/>
            <person name="Tanaka N."/>
            <person name="Shiwa Y."/>
            <person name="Yoshikawa H."/>
            <person name="Okada S."/>
            <person name="Nakagawa J."/>
        </authorList>
    </citation>
    <scope>NUCLEOTIDE SEQUENCE [LARGE SCALE GENOMIC DNA]</scope>
    <source>
        <strain evidence="3">NRIC0644</strain>
    </source>
</reference>
<dbReference type="AlphaFoldDB" id="A0A0C9PR32"/>
<organism evidence="2 3">
    <name type="scientific">Lacticaseibacillus paracasei NRIC 0644</name>
    <dbReference type="NCBI Taxonomy" id="1435038"/>
    <lineage>
        <taxon>Bacteria</taxon>
        <taxon>Bacillati</taxon>
        <taxon>Bacillota</taxon>
        <taxon>Bacilli</taxon>
        <taxon>Lactobacillales</taxon>
        <taxon>Lactobacillaceae</taxon>
        <taxon>Lacticaseibacillus</taxon>
    </lineage>
</organism>
<dbReference type="GeneID" id="57091244"/>
<gene>
    <name evidence="2" type="ORF">LC0644_2030</name>
</gene>
<sequence>MDYSTMIHKDLIFLNENAADRKTLFRDVAKKIRAAGYARDTYEAALNKREDEFPTGVVFPEISVMLPHADPENVNEPFMAIVKNAQPVRVLQMGYNEPEDATAMFFLGITDASQQVGLLQVFMDLLQDKAFVAKFKATTDPEAMYQFFVDTFKTQAANK</sequence>
<accession>A0A0C9PR32</accession>
<dbReference type="InterPro" id="IPR016152">
    <property type="entry name" value="PTrfase/Anion_transptr"/>
</dbReference>
<dbReference type="PANTHER" id="PTHR47738">
    <property type="entry name" value="PTS SYSTEM FRUCTOSE-LIKE EIIA COMPONENT-RELATED"/>
    <property type="match status" value="1"/>
</dbReference>
<evidence type="ECO:0000313" key="3">
    <source>
        <dbReference type="Proteomes" id="UP000032552"/>
    </source>
</evidence>
<evidence type="ECO:0000259" key="1">
    <source>
        <dbReference type="PROSITE" id="PS51094"/>
    </source>
</evidence>
<comment type="caution">
    <text evidence="2">The sequence shown here is derived from an EMBL/GenBank/DDBJ whole genome shotgun (WGS) entry which is preliminary data.</text>
</comment>
<dbReference type="EMBL" id="BAYM01000159">
    <property type="protein sequence ID" value="GAN37441.1"/>
    <property type="molecule type" value="Genomic_DNA"/>
</dbReference>
<proteinExistence type="predicted"/>
<dbReference type="InterPro" id="IPR051541">
    <property type="entry name" value="PTS_SugarTrans_NitroReg"/>
</dbReference>
<dbReference type="Proteomes" id="UP000032552">
    <property type="component" value="Unassembled WGS sequence"/>
</dbReference>